<dbReference type="EMBL" id="SPRX01000066">
    <property type="protein sequence ID" value="TIC62610.1"/>
    <property type="molecule type" value="Genomic_DNA"/>
</dbReference>
<sequence length="432" mass="47404">MTQLIGNDYRTLAGTFMQALKTLSGYTMHDIPKTTLDTIARPALAKPTASFYKRPLPPKCTSFTSSRGKEMFANALLEGNMEAYFPLASQFITQNEPAYCGLGSLVMILNALGQDPGRRWKGPWRWYEQEMLDCCRSLQSVAETGISLTEFTCLARCNGLKADVQPAPMGIDKFREDVKLASRSSGTFMVLSYSRKSLGQTGDGHFSPVGGYSEAHDSLLLLDVARFKYPSYWTSIEDAYEATLPLDKVTGQPRGYTLLSPVEPNEYSSTSPSVTTISLNKSTWKLFQIKMNNALRSLSSITLESFLQVISDVVEDKELTVVGKRSNASEDSLAVLLDEFQQTKFGKAVKTEEAINGLFAMSLFAPDGPFNLSIPKSIKPDFIDYVASTLSKSSSLNTEMAILQQQLNALGDCCKLESELSCGCGNKSSCST</sequence>
<dbReference type="Proteomes" id="UP000310685">
    <property type="component" value="Unassembled WGS sequence"/>
</dbReference>
<dbReference type="OrthoDB" id="448954at2759"/>
<dbReference type="Proteomes" id="UP000310708">
    <property type="component" value="Unassembled WGS sequence"/>
</dbReference>
<dbReference type="AlphaFoldDB" id="A0A4T0QF11"/>
<dbReference type="Proteomes" id="UP000307169">
    <property type="component" value="Unassembled WGS sequence"/>
</dbReference>
<evidence type="ECO:0000313" key="17">
    <source>
        <dbReference type="Proteomes" id="UP000310708"/>
    </source>
</evidence>
<dbReference type="EMBL" id="SPRV01000058">
    <property type="protein sequence ID" value="TIC59786.1"/>
    <property type="molecule type" value="Genomic_DNA"/>
</dbReference>
<evidence type="ECO:0000313" key="8">
    <source>
        <dbReference type="EMBL" id="TIC24118.1"/>
    </source>
</evidence>
<organism evidence="8 13">
    <name type="scientific">Wallemia mellicola</name>
    <dbReference type="NCBI Taxonomy" id="1708541"/>
    <lineage>
        <taxon>Eukaryota</taxon>
        <taxon>Fungi</taxon>
        <taxon>Dikarya</taxon>
        <taxon>Basidiomycota</taxon>
        <taxon>Wallemiomycotina</taxon>
        <taxon>Wallemiomycetes</taxon>
        <taxon>Wallemiales</taxon>
        <taxon>Wallemiaceae</taxon>
        <taxon>Wallemia</taxon>
    </lineage>
</organism>
<dbReference type="EC" id="2.3.2.15" evidence="1"/>
<dbReference type="GO" id="GO:0046872">
    <property type="term" value="F:metal ion binding"/>
    <property type="evidence" value="ECO:0007669"/>
    <property type="project" value="UniProtKB-KW"/>
</dbReference>
<evidence type="ECO:0000313" key="16">
    <source>
        <dbReference type="Proteomes" id="UP000310685"/>
    </source>
</evidence>
<dbReference type="GO" id="GO:0098849">
    <property type="term" value="P:cellular detoxification of cadmium ion"/>
    <property type="evidence" value="ECO:0007669"/>
    <property type="project" value="TreeGrafter"/>
</dbReference>
<dbReference type="Gene3D" id="3.90.70.30">
    <property type="entry name" value="Phytochelatin synthase, N-terminal domain"/>
    <property type="match status" value="1"/>
</dbReference>
<dbReference type="Proteomes" id="UP000305362">
    <property type="component" value="Unassembled WGS sequence"/>
</dbReference>
<dbReference type="PANTHER" id="PTHR33447">
    <property type="entry name" value="GLUTATHIONE GAMMA-GLUTAMYLCYSTEINYLTRANSFERASE"/>
    <property type="match status" value="1"/>
</dbReference>
<reference evidence="12 13" key="1">
    <citation type="submission" date="2019-03" db="EMBL/GenBank/DDBJ databases">
        <title>Sequencing 25 genomes of Wallemia mellicola.</title>
        <authorList>
            <person name="Gostincar C."/>
        </authorList>
    </citation>
    <scope>NUCLEOTIDE SEQUENCE [LARGE SCALE GENOMIC DNA]</scope>
    <source>
        <strain evidence="7 14">EXF-1262</strain>
        <strain evidence="10 15">EXF-1274</strain>
        <strain evidence="9 12">EXF-1277</strain>
        <strain evidence="6 16">EXF-6152</strain>
        <strain evidence="11 17">EXF-757</strain>
        <strain evidence="8 13">EXF-8738</strain>
    </source>
</reference>
<gene>
    <name evidence="11" type="ORF">E3Q01_03871</name>
    <name evidence="10" type="ORF">E3Q02_03877</name>
    <name evidence="9" type="ORF">E3Q03_03734</name>
    <name evidence="8" type="ORF">E3Q10_04157</name>
    <name evidence="7" type="ORF">E3Q17_03749</name>
    <name evidence="6" type="ORF">E3Q22_04147</name>
</gene>
<dbReference type="PANTHER" id="PTHR33447:SF2">
    <property type="entry name" value="GLUTATHIONE GAMMA-GLUTAMYLCYSTEINYLTRANSFERASE"/>
    <property type="match status" value="1"/>
</dbReference>
<dbReference type="GO" id="GO:0046938">
    <property type="term" value="P:phytochelatin biosynthetic process"/>
    <property type="evidence" value="ECO:0007669"/>
    <property type="project" value="InterPro"/>
</dbReference>
<evidence type="ECO:0000313" key="12">
    <source>
        <dbReference type="Proteomes" id="UP000305362"/>
    </source>
</evidence>
<dbReference type="InterPro" id="IPR007719">
    <property type="entry name" value="PCS_N"/>
</dbReference>
<evidence type="ECO:0000256" key="3">
    <source>
        <dbReference type="ARBA" id="ARBA00022679"/>
    </source>
</evidence>
<evidence type="ECO:0000313" key="7">
    <source>
        <dbReference type="EMBL" id="TIB96648.1"/>
    </source>
</evidence>
<feature type="domain" description="Peptidase C83" evidence="5">
    <location>
        <begin position="46"/>
        <end position="264"/>
    </location>
</feature>
<evidence type="ECO:0000313" key="15">
    <source>
        <dbReference type="Proteomes" id="UP000309601"/>
    </source>
</evidence>
<dbReference type="InterPro" id="IPR038156">
    <property type="entry name" value="PCS_N_sf"/>
</dbReference>
<evidence type="ECO:0000313" key="10">
    <source>
        <dbReference type="EMBL" id="TIC61497.1"/>
    </source>
</evidence>
<dbReference type="Pfam" id="PF05023">
    <property type="entry name" value="Phytochelatin"/>
    <property type="match status" value="1"/>
</dbReference>
<evidence type="ECO:0000313" key="6">
    <source>
        <dbReference type="EMBL" id="TIB74648.1"/>
    </source>
</evidence>
<dbReference type="EMBL" id="SPRO01000076">
    <property type="protein sequence ID" value="TIC24118.1"/>
    <property type="molecule type" value="Genomic_DNA"/>
</dbReference>
<keyword evidence="4" id="KW-0479">Metal-binding</keyword>
<dbReference type="EMBL" id="SPRC01000071">
    <property type="protein sequence ID" value="TIB74648.1"/>
    <property type="molecule type" value="Genomic_DNA"/>
</dbReference>
<comment type="caution">
    <text evidence="8">The sequence shown here is derived from an EMBL/GenBank/DDBJ whole genome shotgun (WGS) entry which is preliminary data.</text>
</comment>
<evidence type="ECO:0000256" key="4">
    <source>
        <dbReference type="ARBA" id="ARBA00022723"/>
    </source>
</evidence>
<dbReference type="EMBL" id="SPRH01000059">
    <property type="protein sequence ID" value="TIB96648.1"/>
    <property type="molecule type" value="Genomic_DNA"/>
</dbReference>
<dbReference type="FunFam" id="3.90.70.30:FF:000001">
    <property type="entry name" value="Glutathione gamma-glutamylcysteinyltransferase 1"/>
    <property type="match status" value="1"/>
</dbReference>
<evidence type="ECO:0000313" key="13">
    <source>
        <dbReference type="Proteomes" id="UP000305647"/>
    </source>
</evidence>
<dbReference type="GO" id="GO:0016756">
    <property type="term" value="F:glutathione gamma-glutamylcysteinyltransferase activity"/>
    <property type="evidence" value="ECO:0007669"/>
    <property type="project" value="UniProtKB-EC"/>
</dbReference>
<dbReference type="PROSITE" id="PS51443">
    <property type="entry name" value="PCS"/>
    <property type="match status" value="1"/>
</dbReference>
<dbReference type="Proteomes" id="UP000305647">
    <property type="component" value="Unassembled WGS sequence"/>
</dbReference>
<evidence type="ECO:0000256" key="2">
    <source>
        <dbReference type="ARBA" id="ARBA00022539"/>
    </source>
</evidence>
<name>A0A4T0QF11_9BASI</name>
<dbReference type="SUPFAM" id="SSF54001">
    <property type="entry name" value="Cysteine proteinases"/>
    <property type="match status" value="1"/>
</dbReference>
<evidence type="ECO:0000313" key="9">
    <source>
        <dbReference type="EMBL" id="TIC59786.1"/>
    </source>
</evidence>
<dbReference type="Proteomes" id="UP000309601">
    <property type="component" value="Unassembled WGS sequence"/>
</dbReference>
<evidence type="ECO:0000313" key="14">
    <source>
        <dbReference type="Proteomes" id="UP000307169"/>
    </source>
</evidence>
<evidence type="ECO:0000256" key="1">
    <source>
        <dbReference type="ARBA" id="ARBA00012468"/>
    </source>
</evidence>
<dbReference type="GO" id="GO:0010273">
    <property type="term" value="P:detoxification of copper ion"/>
    <property type="evidence" value="ECO:0007669"/>
    <property type="project" value="TreeGrafter"/>
</dbReference>
<accession>A0A4T0QF11</accession>
<dbReference type="InterPro" id="IPR040409">
    <property type="entry name" value="PCS-like"/>
</dbReference>
<evidence type="ECO:0000313" key="11">
    <source>
        <dbReference type="EMBL" id="TIC62610.1"/>
    </source>
</evidence>
<dbReference type="InterPro" id="IPR038765">
    <property type="entry name" value="Papain-like_cys_pep_sf"/>
</dbReference>
<proteinExistence type="predicted"/>
<keyword evidence="2" id="KW-0104">Cadmium</keyword>
<evidence type="ECO:0000259" key="5">
    <source>
        <dbReference type="PROSITE" id="PS51443"/>
    </source>
</evidence>
<protein>
    <recommendedName>
        <fullName evidence="1">glutathione gamma-glutamylcysteinyltransferase</fullName>
        <ecNumber evidence="1">2.3.2.15</ecNumber>
    </recommendedName>
</protein>
<keyword evidence="3" id="KW-0808">Transferase</keyword>
<dbReference type="EMBL" id="SPRW01000060">
    <property type="protein sequence ID" value="TIC61497.1"/>
    <property type="molecule type" value="Genomic_DNA"/>
</dbReference>